<proteinExistence type="predicted"/>
<reference evidence="2 3" key="1">
    <citation type="submission" date="2024-08" db="EMBL/GenBank/DDBJ databases">
        <authorList>
            <person name="Cucini C."/>
            <person name="Frati F."/>
        </authorList>
    </citation>
    <scope>NUCLEOTIDE SEQUENCE [LARGE SCALE GENOMIC DNA]</scope>
</reference>
<evidence type="ECO:0000313" key="2">
    <source>
        <dbReference type="EMBL" id="CAL8121278.1"/>
    </source>
</evidence>
<accession>A0ABP1R691</accession>
<name>A0ABP1R691_9HEXA</name>
<keyword evidence="3" id="KW-1185">Reference proteome</keyword>
<evidence type="ECO:0000313" key="3">
    <source>
        <dbReference type="Proteomes" id="UP001642540"/>
    </source>
</evidence>
<evidence type="ECO:0000256" key="1">
    <source>
        <dbReference type="SAM" id="MobiDB-lite"/>
    </source>
</evidence>
<feature type="region of interest" description="Disordered" evidence="1">
    <location>
        <begin position="51"/>
        <end position="80"/>
    </location>
</feature>
<comment type="caution">
    <text evidence="2">The sequence shown here is derived from an EMBL/GenBank/DDBJ whole genome shotgun (WGS) entry which is preliminary data.</text>
</comment>
<organism evidence="2 3">
    <name type="scientific">Orchesella dallaii</name>
    <dbReference type="NCBI Taxonomy" id="48710"/>
    <lineage>
        <taxon>Eukaryota</taxon>
        <taxon>Metazoa</taxon>
        <taxon>Ecdysozoa</taxon>
        <taxon>Arthropoda</taxon>
        <taxon>Hexapoda</taxon>
        <taxon>Collembola</taxon>
        <taxon>Entomobryomorpha</taxon>
        <taxon>Entomobryoidea</taxon>
        <taxon>Orchesellidae</taxon>
        <taxon>Orchesellinae</taxon>
        <taxon>Orchesella</taxon>
    </lineage>
</organism>
<sequence length="370" mass="42730">MNMNLSVTCRKVGEQSLSREQNHVPDQGNKLKKSKVCLKKNPWHLVNVKSTYSNSSVSSRGKKISDLPEPPLPSPGEGKRPRYVSYFDHVATNNTTWLKVSNPSTARPLPNLISLTSNLVDTSMKVTARNLQSPSSSSATKVTPKIPNVYNNIEKQSAHLKLPNYRHPNELAVKKPGAEEEFIMQRVKEEPDDVKSESASERREKVQQVRMNQQLSATYNAIKIKTISNPVTLPNVPTSWAPNKASSEQRKTIELVKSDEQIEKTWATNRACYHRRMSMGVEEKHMITEEEKERERAISKAGYYIRKRLQSKEEKERKLAVERANYHRKKRLQSNEERERKLAIRRAYYQRRKENGQLKPRTSRKREETL</sequence>
<gene>
    <name evidence="2" type="ORF">ODALV1_LOCUS19306</name>
</gene>
<dbReference type="EMBL" id="CAXLJM020000065">
    <property type="protein sequence ID" value="CAL8121278.1"/>
    <property type="molecule type" value="Genomic_DNA"/>
</dbReference>
<feature type="region of interest" description="Disordered" evidence="1">
    <location>
        <begin position="12"/>
        <end position="33"/>
    </location>
</feature>
<feature type="region of interest" description="Disordered" evidence="1">
    <location>
        <begin position="347"/>
        <end position="370"/>
    </location>
</feature>
<protein>
    <submittedName>
        <fullName evidence="2">Uncharacterized protein</fullName>
    </submittedName>
</protein>
<dbReference type="Proteomes" id="UP001642540">
    <property type="component" value="Unassembled WGS sequence"/>
</dbReference>